<dbReference type="InterPro" id="IPR013094">
    <property type="entry name" value="AB_hydrolase_3"/>
</dbReference>
<dbReference type="InterPro" id="IPR050300">
    <property type="entry name" value="GDXG_lipolytic_enzyme"/>
</dbReference>
<accession>A0A9P9ECY2</accession>
<evidence type="ECO:0000259" key="2">
    <source>
        <dbReference type="Pfam" id="PF07859"/>
    </source>
</evidence>
<evidence type="ECO:0000313" key="3">
    <source>
        <dbReference type="EMBL" id="KAH7134261.1"/>
    </source>
</evidence>
<reference evidence="3" key="1">
    <citation type="journal article" date="2021" name="Nat. Commun.">
        <title>Genetic determinants of endophytism in the Arabidopsis root mycobiome.</title>
        <authorList>
            <person name="Mesny F."/>
            <person name="Miyauchi S."/>
            <person name="Thiergart T."/>
            <person name="Pickel B."/>
            <person name="Atanasova L."/>
            <person name="Karlsson M."/>
            <person name="Huettel B."/>
            <person name="Barry K.W."/>
            <person name="Haridas S."/>
            <person name="Chen C."/>
            <person name="Bauer D."/>
            <person name="Andreopoulos W."/>
            <person name="Pangilinan J."/>
            <person name="LaButti K."/>
            <person name="Riley R."/>
            <person name="Lipzen A."/>
            <person name="Clum A."/>
            <person name="Drula E."/>
            <person name="Henrissat B."/>
            <person name="Kohler A."/>
            <person name="Grigoriev I.V."/>
            <person name="Martin F.M."/>
            <person name="Hacquard S."/>
        </authorList>
    </citation>
    <scope>NUCLEOTIDE SEQUENCE</scope>
    <source>
        <strain evidence="3">MPI-CAGE-AT-0147</strain>
    </source>
</reference>
<dbReference type="Pfam" id="PF07859">
    <property type="entry name" value="Abhydrolase_3"/>
    <property type="match status" value="1"/>
</dbReference>
<protein>
    <submittedName>
        <fullName evidence="3">Alpha/Beta hydrolase protein</fullName>
    </submittedName>
</protein>
<dbReference type="SUPFAM" id="SSF53474">
    <property type="entry name" value="alpha/beta-Hydrolases"/>
    <property type="match status" value="1"/>
</dbReference>
<dbReference type="Proteomes" id="UP000738349">
    <property type="component" value="Unassembled WGS sequence"/>
</dbReference>
<gene>
    <name evidence="3" type="ORF">EDB81DRAFT_762579</name>
</gene>
<evidence type="ECO:0000256" key="1">
    <source>
        <dbReference type="ARBA" id="ARBA00022801"/>
    </source>
</evidence>
<dbReference type="EMBL" id="JAGMUV010000014">
    <property type="protein sequence ID" value="KAH7134261.1"/>
    <property type="molecule type" value="Genomic_DNA"/>
</dbReference>
<organism evidence="3 4">
    <name type="scientific">Dactylonectria macrodidyma</name>
    <dbReference type="NCBI Taxonomy" id="307937"/>
    <lineage>
        <taxon>Eukaryota</taxon>
        <taxon>Fungi</taxon>
        <taxon>Dikarya</taxon>
        <taxon>Ascomycota</taxon>
        <taxon>Pezizomycotina</taxon>
        <taxon>Sordariomycetes</taxon>
        <taxon>Hypocreomycetidae</taxon>
        <taxon>Hypocreales</taxon>
        <taxon>Nectriaceae</taxon>
        <taxon>Dactylonectria</taxon>
    </lineage>
</organism>
<dbReference type="InterPro" id="IPR029058">
    <property type="entry name" value="AB_hydrolase_fold"/>
</dbReference>
<sequence length="302" mass="33740">MPSFTNYLVSWYIWWQYKGTWQTPEALNRRIAQNRKNGATAHLPPDHMHRRYIIEETQRPEGYTVYTVAPKSETPTQARIMYLHGGGFVFEITAQHWAFVAELADRLQAVVTVPIYPLGPETPVLDMYDRVQPLYNELAADPDPTPFWAVGDSAGGTMTLVMTQQARLAGVPTASRLVPITPCTDSSLVNPDMHAMAPRDPWLDVPGIAEITRLICPGVDTKNPRVSPIYGDLAFPPMLALAAGTDCLMPDTKKMVELAREQGTQVELVIGEGMIHVWPLLPIPEARVAIDKIVEWLEESKK</sequence>
<comment type="caution">
    <text evidence="3">The sequence shown here is derived from an EMBL/GenBank/DDBJ whole genome shotgun (WGS) entry which is preliminary data.</text>
</comment>
<keyword evidence="4" id="KW-1185">Reference proteome</keyword>
<dbReference type="OrthoDB" id="2152029at2759"/>
<dbReference type="Gene3D" id="3.40.50.1820">
    <property type="entry name" value="alpha/beta hydrolase"/>
    <property type="match status" value="1"/>
</dbReference>
<feature type="domain" description="Alpha/beta hydrolase fold-3" evidence="2">
    <location>
        <begin position="80"/>
        <end position="278"/>
    </location>
</feature>
<dbReference type="AlphaFoldDB" id="A0A9P9ECY2"/>
<dbReference type="PANTHER" id="PTHR48081">
    <property type="entry name" value="AB HYDROLASE SUPERFAMILY PROTEIN C4A8.06C"/>
    <property type="match status" value="1"/>
</dbReference>
<keyword evidence="1 3" id="KW-0378">Hydrolase</keyword>
<proteinExistence type="predicted"/>
<dbReference type="GO" id="GO:0016787">
    <property type="term" value="F:hydrolase activity"/>
    <property type="evidence" value="ECO:0007669"/>
    <property type="project" value="UniProtKB-KW"/>
</dbReference>
<name>A0A9P9ECY2_9HYPO</name>
<dbReference type="PANTHER" id="PTHR48081:SF8">
    <property type="entry name" value="ALPHA_BETA HYDROLASE FOLD-3 DOMAIN-CONTAINING PROTEIN-RELATED"/>
    <property type="match status" value="1"/>
</dbReference>
<evidence type="ECO:0000313" key="4">
    <source>
        <dbReference type="Proteomes" id="UP000738349"/>
    </source>
</evidence>